<evidence type="ECO:0000256" key="3">
    <source>
        <dbReference type="ARBA" id="ARBA00011233"/>
    </source>
</evidence>
<keyword evidence="5" id="KW-0119">Carbohydrate metabolism</keyword>
<dbReference type="SUPFAM" id="SSF51569">
    <property type="entry name" value="Aldolase"/>
    <property type="match status" value="1"/>
</dbReference>
<dbReference type="PANTHER" id="PTHR30246:SF1">
    <property type="entry name" value="2-DEHYDRO-3-DEOXY-6-PHOSPHOGALACTONATE ALDOLASE-RELATED"/>
    <property type="match status" value="1"/>
</dbReference>
<evidence type="ECO:0000256" key="1">
    <source>
        <dbReference type="ARBA" id="ARBA00004761"/>
    </source>
</evidence>
<dbReference type="CDD" id="cd00452">
    <property type="entry name" value="KDPG_aldolase"/>
    <property type="match status" value="1"/>
</dbReference>
<dbReference type="Pfam" id="PF01081">
    <property type="entry name" value="Aldolase"/>
    <property type="match status" value="1"/>
</dbReference>
<dbReference type="NCBIfam" id="TIGR01182">
    <property type="entry name" value="eda"/>
    <property type="match status" value="1"/>
</dbReference>
<dbReference type="EC" id="4.1.3.16" evidence="6"/>
<sequence>MGPWLNGKEQLQMKDLEILQKMKQKKICGIIRKVTAAEAQEITGALINGGVSIIEVAFNTPNAAEIIAILKQEYGDAVIIGAGTVLDTETARSAILAGADFILSPTLHIDVIRMCQKYNVLAVPGVFTPSEIIQAWEAGARIVKVFPAVTLTPTFIKQVKGPLDQIEIMAVGGINEENAADFLHAGACCVGVGSDIAGLSLLYQGGASLVSKKAKQLVERIM</sequence>
<evidence type="ECO:0000256" key="5">
    <source>
        <dbReference type="ARBA" id="ARBA00023277"/>
    </source>
</evidence>
<dbReference type="InterPro" id="IPR013785">
    <property type="entry name" value="Aldolase_TIM"/>
</dbReference>
<dbReference type="RefSeq" id="WP_311821438.1">
    <property type="nucleotide sequence ID" value="NZ_JARPYF010000001.1"/>
</dbReference>
<dbReference type="Gene3D" id="3.20.20.70">
    <property type="entry name" value="Aldolase class I"/>
    <property type="match status" value="1"/>
</dbReference>
<gene>
    <name evidence="6" type="primary">eda</name>
    <name evidence="6" type="ORF">P7D85_00250</name>
</gene>
<dbReference type="EMBL" id="JARPYI010000001">
    <property type="protein sequence ID" value="MDT2598180.1"/>
    <property type="molecule type" value="Genomic_DNA"/>
</dbReference>
<evidence type="ECO:0000313" key="7">
    <source>
        <dbReference type="Proteomes" id="UP001252875"/>
    </source>
</evidence>
<comment type="subunit">
    <text evidence="3">Homotrimer.</text>
</comment>
<protein>
    <submittedName>
        <fullName evidence="6">Bifunctional 4-hydroxy-2-oxoglutarate aldolase/2-dehydro-3-deoxy-phosphogluconate aldolase</fullName>
        <ecNumber evidence="6">4.1.2.14</ecNumber>
        <ecNumber evidence="6">4.1.3.16</ecNumber>
    </submittedName>
</protein>
<comment type="pathway">
    <text evidence="1">Carbohydrate acid metabolism.</text>
</comment>
<dbReference type="GO" id="GO:0008675">
    <property type="term" value="F:2-dehydro-3-deoxy-phosphogluconate aldolase activity"/>
    <property type="evidence" value="ECO:0007669"/>
    <property type="project" value="UniProtKB-EC"/>
</dbReference>
<dbReference type="GO" id="GO:0008700">
    <property type="term" value="F:(R,S)-4-hydroxy-2-oxoglutarate aldolase activity"/>
    <property type="evidence" value="ECO:0007669"/>
    <property type="project" value="UniProtKB-EC"/>
</dbReference>
<evidence type="ECO:0000256" key="4">
    <source>
        <dbReference type="ARBA" id="ARBA00023239"/>
    </source>
</evidence>
<evidence type="ECO:0000313" key="6">
    <source>
        <dbReference type="EMBL" id="MDT2598180.1"/>
    </source>
</evidence>
<dbReference type="InterPro" id="IPR000887">
    <property type="entry name" value="Aldlse_KDPG_KHG"/>
</dbReference>
<comment type="similarity">
    <text evidence="2">Belongs to the KHG/KDPG aldolase family.</text>
</comment>
<name>A0ABU3ETJ4_9ENTE</name>
<keyword evidence="7" id="KW-1185">Reference proteome</keyword>
<proteinExistence type="inferred from homology"/>
<evidence type="ECO:0000256" key="2">
    <source>
        <dbReference type="ARBA" id="ARBA00006906"/>
    </source>
</evidence>
<accession>A0ABU3ETJ4</accession>
<dbReference type="Proteomes" id="UP001252875">
    <property type="component" value="Unassembled WGS sequence"/>
</dbReference>
<organism evidence="6 7">
    <name type="scientific">Enterococcus hulanensis</name>
    <dbReference type="NCBI Taxonomy" id="2559929"/>
    <lineage>
        <taxon>Bacteria</taxon>
        <taxon>Bacillati</taxon>
        <taxon>Bacillota</taxon>
        <taxon>Bacilli</taxon>
        <taxon>Lactobacillales</taxon>
        <taxon>Enterococcaceae</taxon>
        <taxon>Enterococcus</taxon>
    </lineage>
</organism>
<dbReference type="EC" id="4.1.2.14" evidence="6"/>
<keyword evidence="4 6" id="KW-0456">Lyase</keyword>
<reference evidence="6 7" key="1">
    <citation type="submission" date="2023-03" db="EMBL/GenBank/DDBJ databases">
        <authorList>
            <person name="Shen W."/>
            <person name="Cai J."/>
        </authorList>
    </citation>
    <scope>NUCLEOTIDE SEQUENCE [LARGE SCALE GENOMIC DNA]</scope>
    <source>
        <strain evidence="6 7">D6-4</strain>
    </source>
</reference>
<dbReference type="PANTHER" id="PTHR30246">
    <property type="entry name" value="2-KETO-3-DEOXY-6-PHOSPHOGLUCONATE ALDOLASE"/>
    <property type="match status" value="1"/>
</dbReference>
<comment type="caution">
    <text evidence="6">The sequence shown here is derived from an EMBL/GenBank/DDBJ whole genome shotgun (WGS) entry which is preliminary data.</text>
</comment>